<evidence type="ECO:0000313" key="2">
    <source>
        <dbReference type="Proteomes" id="UP001143480"/>
    </source>
</evidence>
<comment type="caution">
    <text evidence="1">The sequence shown here is derived from an EMBL/GenBank/DDBJ whole genome shotgun (WGS) entry which is preliminary data.</text>
</comment>
<dbReference type="EMBL" id="BSFP01000042">
    <property type="protein sequence ID" value="GLL04165.1"/>
    <property type="molecule type" value="Genomic_DNA"/>
</dbReference>
<accession>A0A9W6NNP1</accession>
<gene>
    <name evidence="1" type="ORF">GCM10017581_059120</name>
</gene>
<protein>
    <submittedName>
        <fullName evidence="1">Uncharacterized protein</fullName>
    </submittedName>
</protein>
<reference evidence="1" key="2">
    <citation type="submission" date="2023-01" db="EMBL/GenBank/DDBJ databases">
        <authorList>
            <person name="Sun Q."/>
            <person name="Evtushenko L."/>
        </authorList>
    </citation>
    <scope>NUCLEOTIDE SEQUENCE</scope>
    <source>
        <strain evidence="1">VKM Ac-1321</strain>
    </source>
</reference>
<evidence type="ECO:0000313" key="1">
    <source>
        <dbReference type="EMBL" id="GLL04165.1"/>
    </source>
</evidence>
<dbReference type="RefSeq" id="WP_261963706.1">
    <property type="nucleotide sequence ID" value="NZ_BAAAXA010000003.1"/>
</dbReference>
<name>A0A9W6NNP1_9ACTN</name>
<sequence>MDPELKTLAERAATVLVGAMAETGGPARQAQFARLLGRGNTRAEQAAAATLAEDAAGLTPRSQPDTITAWRIRLQDLLRAHPGAAEDLRALLAHDETGREGRDLESRQS</sequence>
<proteinExistence type="predicted"/>
<dbReference type="AlphaFoldDB" id="A0A9W6NNP1"/>
<organism evidence="1 2">
    <name type="scientific">Dactylosporangium matsuzakiense</name>
    <dbReference type="NCBI Taxonomy" id="53360"/>
    <lineage>
        <taxon>Bacteria</taxon>
        <taxon>Bacillati</taxon>
        <taxon>Actinomycetota</taxon>
        <taxon>Actinomycetes</taxon>
        <taxon>Micromonosporales</taxon>
        <taxon>Micromonosporaceae</taxon>
        <taxon>Dactylosporangium</taxon>
    </lineage>
</organism>
<keyword evidence="2" id="KW-1185">Reference proteome</keyword>
<reference evidence="1" key="1">
    <citation type="journal article" date="2014" name="Int. J. Syst. Evol. Microbiol.">
        <title>Complete genome sequence of Corynebacterium casei LMG S-19264T (=DSM 44701T), isolated from a smear-ripened cheese.</title>
        <authorList>
            <consortium name="US DOE Joint Genome Institute (JGI-PGF)"/>
            <person name="Walter F."/>
            <person name="Albersmeier A."/>
            <person name="Kalinowski J."/>
            <person name="Ruckert C."/>
        </authorList>
    </citation>
    <scope>NUCLEOTIDE SEQUENCE</scope>
    <source>
        <strain evidence="1">VKM Ac-1321</strain>
    </source>
</reference>
<dbReference type="Proteomes" id="UP001143480">
    <property type="component" value="Unassembled WGS sequence"/>
</dbReference>